<organism evidence="4 5">
    <name type="scientific">Daphnia galeata</name>
    <dbReference type="NCBI Taxonomy" id="27404"/>
    <lineage>
        <taxon>Eukaryota</taxon>
        <taxon>Metazoa</taxon>
        <taxon>Ecdysozoa</taxon>
        <taxon>Arthropoda</taxon>
        <taxon>Crustacea</taxon>
        <taxon>Branchiopoda</taxon>
        <taxon>Diplostraca</taxon>
        <taxon>Cladocera</taxon>
        <taxon>Anomopoda</taxon>
        <taxon>Daphniidae</taxon>
        <taxon>Daphnia</taxon>
    </lineage>
</organism>
<keyword evidence="5" id="KW-1185">Reference proteome</keyword>
<dbReference type="Proteomes" id="UP000789390">
    <property type="component" value="Unassembled WGS sequence"/>
</dbReference>
<comment type="caution">
    <text evidence="4">The sequence shown here is derived from an EMBL/GenBank/DDBJ whole genome shotgun (WGS) entry which is preliminary data.</text>
</comment>
<dbReference type="EMBL" id="CAKKLH010000026">
    <property type="protein sequence ID" value="CAH0099899.1"/>
    <property type="molecule type" value="Genomic_DNA"/>
</dbReference>
<sequence>MAVRHSPVRFETQWSGNVDGITPNSLPSTQQSSGRQFSLKSCVTCNCDYTPTAYHQKYCATCGCLPARRKSQALVDKISNPTTAVVSHDSDGASDDVFDQGVDDHNFTPHQPSIFSMVLSSNNTKRGNQHFSPLENEAEDKRGRNDYHTEADLKKLSSHQLISIILEQQSTINNLKSKRNQSEGALQAEIKKFNAMEDNFNKTSAEFVQDKLCFADDFLSAMKKPSTYAEAVSSNQAPGPVTLIADLCDPSSRALELNAIEELLGSRDGGPVAQSSYHHDGKLFITFGHKQEMETAINILNSKPKAKEVISATSLPKRLFTMIIRDVATANYYDPAEIIADLNSVEGNRCLKGHVTKAYVIFTNKNGKSLVKLLMDCRRARDEAISRGRIFSKTGVSYATLAVNPEREIRRCYNCCRYGHLASKCRSKLRCGRCSLSHQTHECTSDTLRCSNCNGSHISGCQSCPEQQKEITRYTKLFC</sequence>
<feature type="region of interest" description="Disordered" evidence="2">
    <location>
        <begin position="125"/>
        <end position="144"/>
    </location>
</feature>
<protein>
    <recommendedName>
        <fullName evidence="3">CCHC-type domain-containing protein</fullName>
    </recommendedName>
</protein>
<keyword evidence="1" id="KW-0863">Zinc-finger</keyword>
<dbReference type="GO" id="GO:0003676">
    <property type="term" value="F:nucleic acid binding"/>
    <property type="evidence" value="ECO:0007669"/>
    <property type="project" value="InterPro"/>
</dbReference>
<dbReference type="AlphaFoldDB" id="A0A8J2RFW8"/>
<gene>
    <name evidence="4" type="ORF">DGAL_LOCUS2057</name>
</gene>
<accession>A0A8J2RFW8</accession>
<feature type="domain" description="CCHC-type" evidence="3">
    <location>
        <begin position="410"/>
        <end position="427"/>
    </location>
</feature>
<evidence type="ECO:0000259" key="3">
    <source>
        <dbReference type="PROSITE" id="PS50158"/>
    </source>
</evidence>
<evidence type="ECO:0000313" key="4">
    <source>
        <dbReference type="EMBL" id="CAH0099899.1"/>
    </source>
</evidence>
<reference evidence="4" key="1">
    <citation type="submission" date="2021-11" db="EMBL/GenBank/DDBJ databases">
        <authorList>
            <person name="Schell T."/>
        </authorList>
    </citation>
    <scope>NUCLEOTIDE SEQUENCE</scope>
    <source>
        <strain evidence="4">M5</strain>
    </source>
</reference>
<dbReference type="InterPro" id="IPR001878">
    <property type="entry name" value="Znf_CCHC"/>
</dbReference>
<dbReference type="GO" id="GO:0008270">
    <property type="term" value="F:zinc ion binding"/>
    <property type="evidence" value="ECO:0007669"/>
    <property type="project" value="UniProtKB-KW"/>
</dbReference>
<name>A0A8J2RFW8_9CRUS</name>
<evidence type="ECO:0000313" key="5">
    <source>
        <dbReference type="Proteomes" id="UP000789390"/>
    </source>
</evidence>
<dbReference type="PROSITE" id="PS50158">
    <property type="entry name" value="ZF_CCHC"/>
    <property type="match status" value="1"/>
</dbReference>
<keyword evidence="1" id="KW-0479">Metal-binding</keyword>
<evidence type="ECO:0000256" key="2">
    <source>
        <dbReference type="SAM" id="MobiDB-lite"/>
    </source>
</evidence>
<dbReference type="OrthoDB" id="6931295at2759"/>
<evidence type="ECO:0000256" key="1">
    <source>
        <dbReference type="PROSITE-ProRule" id="PRU00047"/>
    </source>
</evidence>
<proteinExistence type="predicted"/>
<keyword evidence="1" id="KW-0862">Zinc</keyword>